<dbReference type="SUPFAM" id="SSF56672">
    <property type="entry name" value="DNA/RNA polymerases"/>
    <property type="match status" value="1"/>
</dbReference>
<feature type="domain" description="Reverse transcriptase" evidence="1">
    <location>
        <begin position="91"/>
        <end position="290"/>
    </location>
</feature>
<name>A0A016TDY2_9BILA</name>
<protein>
    <recommendedName>
        <fullName evidence="1">Reverse transcriptase domain-containing protein</fullName>
    </recommendedName>
</protein>
<dbReference type="EMBL" id="JARK01001448">
    <property type="protein sequence ID" value="EYC00860.1"/>
    <property type="molecule type" value="Genomic_DNA"/>
</dbReference>
<sequence length="290" mass="32455">MNLSSSNAESDSEAQTVRIVKSFYSNLYRSPSGPPAVPLGEIHLQVHINEVQAALITCKPRSAPGCDRILSPSLRILSEILASPIAQFFNDIMRTKTVPPGFAFANTILLYKSGDPTNVTNYRPISLLSTLYKVLTKVFTRRLRNTIEEKSILPPEQAGFRKSFSTLDHIHTLNIISEKCHEFNVQLCAAFIDFKKAFDSVELPMLWRALESFEVDPNMIKAVQLLYANSRAAIKVGNQMVNFDLQRGVRQGDSMSPVLFTIVLQYALNSINWQGKGLRLGNKLCSTLYI</sequence>
<evidence type="ECO:0000313" key="3">
    <source>
        <dbReference type="Proteomes" id="UP000024635"/>
    </source>
</evidence>
<dbReference type="InterPro" id="IPR000477">
    <property type="entry name" value="RT_dom"/>
</dbReference>
<dbReference type="Pfam" id="PF00078">
    <property type="entry name" value="RVT_1"/>
    <property type="match status" value="1"/>
</dbReference>
<dbReference type="OrthoDB" id="410104at2759"/>
<dbReference type="STRING" id="53326.A0A016TDY2"/>
<keyword evidence="3" id="KW-1185">Reference proteome</keyword>
<dbReference type="AlphaFoldDB" id="A0A016TDY2"/>
<reference evidence="3" key="1">
    <citation type="journal article" date="2015" name="Nat. Genet.">
        <title>The genome and transcriptome of the zoonotic hookworm Ancylostoma ceylanicum identify infection-specific gene families.</title>
        <authorList>
            <person name="Schwarz E.M."/>
            <person name="Hu Y."/>
            <person name="Antoshechkin I."/>
            <person name="Miller M.M."/>
            <person name="Sternberg P.W."/>
            <person name="Aroian R.V."/>
        </authorList>
    </citation>
    <scope>NUCLEOTIDE SEQUENCE</scope>
    <source>
        <strain evidence="3">HY135</strain>
    </source>
</reference>
<dbReference type="InterPro" id="IPR043502">
    <property type="entry name" value="DNA/RNA_pol_sf"/>
</dbReference>
<accession>A0A016TDY2</accession>
<evidence type="ECO:0000313" key="2">
    <source>
        <dbReference type="EMBL" id="EYC00860.1"/>
    </source>
</evidence>
<evidence type="ECO:0000259" key="1">
    <source>
        <dbReference type="PROSITE" id="PS50878"/>
    </source>
</evidence>
<dbReference type="Proteomes" id="UP000024635">
    <property type="component" value="Unassembled WGS sequence"/>
</dbReference>
<comment type="caution">
    <text evidence="2">The sequence shown here is derived from an EMBL/GenBank/DDBJ whole genome shotgun (WGS) entry which is preliminary data.</text>
</comment>
<organism evidence="2 3">
    <name type="scientific">Ancylostoma ceylanicum</name>
    <dbReference type="NCBI Taxonomy" id="53326"/>
    <lineage>
        <taxon>Eukaryota</taxon>
        <taxon>Metazoa</taxon>
        <taxon>Ecdysozoa</taxon>
        <taxon>Nematoda</taxon>
        <taxon>Chromadorea</taxon>
        <taxon>Rhabditida</taxon>
        <taxon>Rhabditina</taxon>
        <taxon>Rhabditomorpha</taxon>
        <taxon>Strongyloidea</taxon>
        <taxon>Ancylostomatidae</taxon>
        <taxon>Ancylostomatinae</taxon>
        <taxon>Ancylostoma</taxon>
    </lineage>
</organism>
<dbReference type="CDD" id="cd01650">
    <property type="entry name" value="RT_nLTR_like"/>
    <property type="match status" value="1"/>
</dbReference>
<gene>
    <name evidence="2" type="primary">Acey_s0112.g304</name>
    <name evidence="2" type="ORF">Y032_0112g304</name>
</gene>
<dbReference type="PROSITE" id="PS50878">
    <property type="entry name" value="RT_POL"/>
    <property type="match status" value="1"/>
</dbReference>
<proteinExistence type="predicted"/>
<dbReference type="PANTHER" id="PTHR19446">
    <property type="entry name" value="REVERSE TRANSCRIPTASES"/>
    <property type="match status" value="1"/>
</dbReference>